<comment type="caution">
    <text evidence="1">The sequence shown here is derived from an EMBL/GenBank/DDBJ whole genome shotgun (WGS) entry which is preliminary data.</text>
</comment>
<sequence>MPQEIDLFADEHETSRVELAPCSFLVPHEPIGVMELITTCYADLGTLGYIGRSPRQDYGSPILPASNANFYSNQPPPPI</sequence>
<dbReference type="EMBL" id="LHQQ01000037">
    <property type="protein sequence ID" value="KOS45838.1"/>
    <property type="molecule type" value="Genomic_DNA"/>
</dbReference>
<dbReference type="AlphaFoldDB" id="A0A0M8P5Z1"/>
<evidence type="ECO:0000313" key="1">
    <source>
        <dbReference type="EMBL" id="KOS45838.1"/>
    </source>
</evidence>
<dbReference type="Proteomes" id="UP000037696">
    <property type="component" value="Unassembled WGS sequence"/>
</dbReference>
<name>A0A0M8P5Z1_9EURO</name>
<gene>
    <name evidence="1" type="ORF">ACN38_g3177</name>
</gene>
<evidence type="ECO:0000313" key="2">
    <source>
        <dbReference type="Proteomes" id="UP000037696"/>
    </source>
</evidence>
<protein>
    <submittedName>
        <fullName evidence="1">Uncharacterized protein</fullName>
    </submittedName>
</protein>
<reference evidence="1 2" key="1">
    <citation type="submission" date="2015-08" db="EMBL/GenBank/DDBJ databases">
        <title>Genome sequencing of Penicillium nordicum.</title>
        <authorList>
            <person name="Nguyen H.D."/>
            <person name="Seifert K.A."/>
        </authorList>
    </citation>
    <scope>NUCLEOTIDE SEQUENCE [LARGE SCALE GENOMIC DNA]</scope>
    <source>
        <strain evidence="1 2">DAOMC 185683</strain>
    </source>
</reference>
<proteinExistence type="predicted"/>
<accession>A0A0M8P5Z1</accession>
<keyword evidence="2" id="KW-1185">Reference proteome</keyword>
<organism evidence="1 2">
    <name type="scientific">Penicillium nordicum</name>
    <dbReference type="NCBI Taxonomy" id="229535"/>
    <lineage>
        <taxon>Eukaryota</taxon>
        <taxon>Fungi</taxon>
        <taxon>Dikarya</taxon>
        <taxon>Ascomycota</taxon>
        <taxon>Pezizomycotina</taxon>
        <taxon>Eurotiomycetes</taxon>
        <taxon>Eurotiomycetidae</taxon>
        <taxon>Eurotiales</taxon>
        <taxon>Aspergillaceae</taxon>
        <taxon>Penicillium</taxon>
    </lineage>
</organism>